<keyword evidence="7" id="KW-0808">Transferase</keyword>
<evidence type="ECO:0000256" key="4">
    <source>
        <dbReference type="ARBA" id="ARBA00022989"/>
    </source>
</evidence>
<dbReference type="GO" id="GO:0019706">
    <property type="term" value="F:protein-cysteine S-palmitoyltransferase activity"/>
    <property type="evidence" value="ECO:0007669"/>
    <property type="project" value="UniProtKB-EC"/>
</dbReference>
<comment type="subcellular location">
    <subcellularLocation>
        <location evidence="1">Membrane</location>
        <topology evidence="1">Multi-pass membrane protein</topology>
    </subcellularLocation>
</comment>
<evidence type="ECO:0000256" key="6">
    <source>
        <dbReference type="ARBA" id="ARBA00023136"/>
    </source>
</evidence>
<dbReference type="Pfam" id="PF01529">
    <property type="entry name" value="DHHC"/>
    <property type="match status" value="1"/>
</dbReference>
<evidence type="ECO:0000256" key="5">
    <source>
        <dbReference type="ARBA" id="ARBA00023043"/>
    </source>
</evidence>
<dbReference type="EC" id="2.3.1.225" evidence="7"/>
<dbReference type="RefSeq" id="XP_029647161.1">
    <property type="nucleotide sequence ID" value="XM_029791301.2"/>
</dbReference>
<keyword evidence="6 7" id="KW-0472">Membrane</keyword>
<keyword evidence="2 7" id="KW-0812">Transmembrane</keyword>
<comment type="catalytic activity">
    <reaction evidence="7">
        <text>L-cysteinyl-[protein] + hexadecanoyl-CoA = S-hexadecanoyl-L-cysteinyl-[protein] + CoA</text>
        <dbReference type="Rhea" id="RHEA:36683"/>
        <dbReference type="Rhea" id="RHEA-COMP:10131"/>
        <dbReference type="Rhea" id="RHEA-COMP:11032"/>
        <dbReference type="ChEBI" id="CHEBI:29950"/>
        <dbReference type="ChEBI" id="CHEBI:57287"/>
        <dbReference type="ChEBI" id="CHEBI:57379"/>
        <dbReference type="ChEBI" id="CHEBI:74151"/>
        <dbReference type="EC" id="2.3.1.225"/>
    </reaction>
</comment>
<dbReference type="SMART" id="SM00248">
    <property type="entry name" value="ANK"/>
    <property type="match status" value="6"/>
</dbReference>
<gene>
    <name evidence="9" type="primary">LOC115221084</name>
</gene>
<dbReference type="PROSITE" id="PS50088">
    <property type="entry name" value="ANK_REPEAT"/>
    <property type="match status" value="2"/>
</dbReference>
<dbReference type="InterPro" id="IPR036770">
    <property type="entry name" value="Ankyrin_rpt-contain_sf"/>
</dbReference>
<evidence type="ECO:0000256" key="3">
    <source>
        <dbReference type="ARBA" id="ARBA00022737"/>
    </source>
</evidence>
<dbReference type="Gene3D" id="1.25.40.20">
    <property type="entry name" value="Ankyrin repeat-containing domain"/>
    <property type="match status" value="1"/>
</dbReference>
<dbReference type="AlphaFoldDB" id="A0A6P7TBV4"/>
<dbReference type="InterPro" id="IPR002110">
    <property type="entry name" value="Ankyrin_rpt"/>
</dbReference>
<dbReference type="SUPFAM" id="SSF48403">
    <property type="entry name" value="Ankyrin repeat"/>
    <property type="match status" value="1"/>
</dbReference>
<dbReference type="PANTHER" id="PTHR24161">
    <property type="entry name" value="ANK_REP_REGION DOMAIN-CONTAINING PROTEIN-RELATED"/>
    <property type="match status" value="1"/>
</dbReference>
<evidence type="ECO:0000256" key="1">
    <source>
        <dbReference type="ARBA" id="ARBA00004141"/>
    </source>
</evidence>
<feature type="transmembrane region" description="Helical" evidence="7">
    <location>
        <begin position="270"/>
        <end position="291"/>
    </location>
</feature>
<dbReference type="Pfam" id="PF12796">
    <property type="entry name" value="Ank_2"/>
    <property type="match status" value="1"/>
</dbReference>
<evidence type="ECO:0000256" key="2">
    <source>
        <dbReference type="ARBA" id="ARBA00022692"/>
    </source>
</evidence>
<dbReference type="PANTHER" id="PTHR24161:SF118">
    <property type="entry name" value="PALMITOYLTRANSFERASE"/>
    <property type="match status" value="1"/>
</dbReference>
<keyword evidence="3" id="KW-0677">Repeat</keyword>
<keyword evidence="5" id="KW-0040">ANK repeat</keyword>
<protein>
    <recommendedName>
        <fullName evidence="7">Palmitoyltransferase</fullName>
        <ecNumber evidence="7">2.3.1.225</ecNumber>
    </recommendedName>
</protein>
<sequence>MATVSSRMDRHEELVNAKDAVGNTSAEYSMLMHGINTCAAPLVHQIVRQNPQLVHQKGWHSQTPLHKASLGGDWTIIYLLLEAGADPNMCNDFDETPLHYVCRRGIASNVHLMLQHNADIQLTDKQGRSVVHHAAQSGSVCVLHYLNSVHNLSLQSMDNNLQTPLHIVCQMGHLEALKYLTKNQRSDVFQKDVDGNTVLHLTAKEGFSHISWILLNVGDCSLLRMKNKQNMTPLDLVLQNPKKKNDHKQLVSLLSYMSSKNSNQKPPSPLFIWWLQLLQPCLVYTSMLVIAHMTGDQYQGAVAIFALLYFLFLLRKHSHRMNHVCKWPNPVYAGMFSAGLLYSIFTYFLILLPNTRDYIFLHCLSPFLTTLLLYLYWKMLRTDPGTIRYSLSKDGTNCPYTLKDLCVPPLKVEIFCEECEIVRSPRVKHCRLCVTCFQNMDHHCLFLLKCVAKNNHTLFVWFLICCAASLSFFLLTALLYCINVYKDFTVLETVVILIRSNIWILTLSTMDLFSLAWILTLIRFQFIIVSQGNTTYFQKSDSVLTSTEKLLNIAYFLQGKQPFASDPFAA</sequence>
<accession>A0A6P7TBV4</accession>
<dbReference type="GO" id="GO:0016020">
    <property type="term" value="C:membrane"/>
    <property type="evidence" value="ECO:0007669"/>
    <property type="project" value="UniProtKB-SubCell"/>
</dbReference>
<evidence type="ECO:0000313" key="9">
    <source>
        <dbReference type="RefSeq" id="XP_029647161.1"/>
    </source>
</evidence>
<feature type="transmembrane region" description="Helical" evidence="7">
    <location>
        <begin position="458"/>
        <end position="482"/>
    </location>
</feature>
<dbReference type="Pfam" id="PF00023">
    <property type="entry name" value="Ank"/>
    <property type="match status" value="1"/>
</dbReference>
<keyword evidence="8" id="KW-1185">Reference proteome</keyword>
<organism evidence="8 9">
    <name type="scientific">Octopus sinensis</name>
    <name type="common">East Asian common octopus</name>
    <dbReference type="NCBI Taxonomy" id="2607531"/>
    <lineage>
        <taxon>Eukaryota</taxon>
        <taxon>Metazoa</taxon>
        <taxon>Spiralia</taxon>
        <taxon>Lophotrochozoa</taxon>
        <taxon>Mollusca</taxon>
        <taxon>Cephalopoda</taxon>
        <taxon>Coleoidea</taxon>
        <taxon>Octopodiformes</taxon>
        <taxon>Octopoda</taxon>
        <taxon>Incirrata</taxon>
        <taxon>Octopodidae</taxon>
        <taxon>Octopus</taxon>
    </lineage>
</organism>
<dbReference type="PROSITE" id="PS50216">
    <property type="entry name" value="DHHC"/>
    <property type="match status" value="1"/>
</dbReference>
<feature type="transmembrane region" description="Helical" evidence="7">
    <location>
        <begin position="297"/>
        <end position="314"/>
    </location>
</feature>
<feature type="transmembrane region" description="Helical" evidence="7">
    <location>
        <begin position="358"/>
        <end position="377"/>
    </location>
</feature>
<evidence type="ECO:0000313" key="8">
    <source>
        <dbReference type="Proteomes" id="UP000515154"/>
    </source>
</evidence>
<comment type="domain">
    <text evidence="7">The DHHC domain is required for palmitoyltransferase activity.</text>
</comment>
<comment type="similarity">
    <text evidence="7">Belongs to the DHHC palmitoyltransferase family.</text>
</comment>
<dbReference type="Proteomes" id="UP000515154">
    <property type="component" value="Linkage group LG17"/>
</dbReference>
<dbReference type="PROSITE" id="PS50297">
    <property type="entry name" value="ANK_REP_REGION"/>
    <property type="match status" value="2"/>
</dbReference>
<keyword evidence="7" id="KW-0012">Acyltransferase</keyword>
<dbReference type="InterPro" id="IPR001594">
    <property type="entry name" value="Palmitoyltrfase_DHHC"/>
</dbReference>
<keyword evidence="4 7" id="KW-1133">Transmembrane helix</keyword>
<evidence type="ECO:0000256" key="7">
    <source>
        <dbReference type="RuleBase" id="RU079119"/>
    </source>
</evidence>
<proteinExistence type="inferred from homology"/>
<reference evidence="9" key="1">
    <citation type="submission" date="2025-08" db="UniProtKB">
        <authorList>
            <consortium name="RefSeq"/>
        </authorList>
    </citation>
    <scope>IDENTIFICATION</scope>
</reference>
<feature type="transmembrane region" description="Helical" evidence="7">
    <location>
        <begin position="502"/>
        <end position="522"/>
    </location>
</feature>
<dbReference type="KEGG" id="osn:115221084"/>
<name>A0A6P7TBV4_9MOLL</name>
<feature type="transmembrane region" description="Helical" evidence="7">
    <location>
        <begin position="335"/>
        <end position="352"/>
    </location>
</feature>